<dbReference type="EMBL" id="CM004397">
    <property type="protein sequence ID" value="KAG8643227.1"/>
    <property type="molecule type" value="Genomic_DNA"/>
</dbReference>
<proteinExistence type="predicted"/>
<accession>A0ACB7GSU0</accession>
<dbReference type="Proteomes" id="UP000091857">
    <property type="component" value="Chromosome 11"/>
</dbReference>
<reference evidence="2" key="1">
    <citation type="journal article" date="2016" name="Nat. Biotechnol.">
        <title>Sequencing wild and cultivated cassava and related species reveals extensive interspecific hybridization and genetic diversity.</title>
        <authorList>
            <person name="Bredeson J.V."/>
            <person name="Lyons J.B."/>
            <person name="Prochnik S.E."/>
            <person name="Wu G.A."/>
            <person name="Ha C.M."/>
            <person name="Edsinger-Gonzales E."/>
            <person name="Grimwood J."/>
            <person name="Schmutz J."/>
            <person name="Rabbi I.Y."/>
            <person name="Egesi C."/>
            <person name="Nauluvula P."/>
            <person name="Lebot V."/>
            <person name="Ndunguru J."/>
            <person name="Mkamilo G."/>
            <person name="Bart R.S."/>
            <person name="Setter T.L."/>
            <person name="Gleadow R.M."/>
            <person name="Kulakow P."/>
            <person name="Ferguson M.E."/>
            <person name="Rounsley S."/>
            <person name="Rokhsar D.S."/>
        </authorList>
    </citation>
    <scope>NUCLEOTIDE SEQUENCE [LARGE SCALE GENOMIC DNA]</scope>
    <source>
        <strain evidence="2">cv. AM560-2</strain>
    </source>
</reference>
<protein>
    <submittedName>
        <fullName evidence="1">Uncharacterized protein</fullName>
    </submittedName>
</protein>
<organism evidence="1 2">
    <name type="scientific">Manihot esculenta</name>
    <name type="common">Cassava</name>
    <name type="synonym">Jatropha manihot</name>
    <dbReference type="NCBI Taxonomy" id="3983"/>
    <lineage>
        <taxon>Eukaryota</taxon>
        <taxon>Viridiplantae</taxon>
        <taxon>Streptophyta</taxon>
        <taxon>Embryophyta</taxon>
        <taxon>Tracheophyta</taxon>
        <taxon>Spermatophyta</taxon>
        <taxon>Magnoliopsida</taxon>
        <taxon>eudicotyledons</taxon>
        <taxon>Gunneridae</taxon>
        <taxon>Pentapetalae</taxon>
        <taxon>rosids</taxon>
        <taxon>fabids</taxon>
        <taxon>Malpighiales</taxon>
        <taxon>Euphorbiaceae</taxon>
        <taxon>Crotonoideae</taxon>
        <taxon>Manihoteae</taxon>
        <taxon>Manihot</taxon>
    </lineage>
</organism>
<sequence length="72" mass="8354">MVNESHSGLASESSKAPRLFIKEMVMRNFKSYAGEQRVGPFHKSCGAQWEWQEQCNRRYVICIWKASKADET</sequence>
<comment type="caution">
    <text evidence="1">The sequence shown here is derived from an EMBL/GenBank/DDBJ whole genome shotgun (WGS) entry which is preliminary data.</text>
</comment>
<gene>
    <name evidence="1" type="ORF">MANES_11G018150v8</name>
</gene>
<keyword evidence="2" id="KW-1185">Reference proteome</keyword>
<evidence type="ECO:0000313" key="2">
    <source>
        <dbReference type="Proteomes" id="UP000091857"/>
    </source>
</evidence>
<name>A0ACB7GSU0_MANES</name>
<evidence type="ECO:0000313" key="1">
    <source>
        <dbReference type="EMBL" id="KAG8643227.1"/>
    </source>
</evidence>